<sequence>MDNHPLQPLKNPKYRHVSRSAAKRESVQMLGSIQNLRLQFSQVGVSHKEGAGAGVTYDGSPGVMGLGMVGEDDEENRPLPREGQRERKERKPWKEVDLPRVEPEAARKEAQEIVTSIRQIWGLSVPASPTSPHGLSTSKSLYFSSLAAVAGGEEEPRTSDDIQSALVTTARSTRRVRFLALSVSQGQSSTPAIPSAPNSKLRTSFSTPSRPGVPLPRAVSSPLERRVVSSQKQGEDVLASLRKSALDVLTALRALEERLRIQANVPEDDRIFAPIDSQSSSIEPEYYESDYDSDDHNLNALAQVRDNGPSASLPWEERLVQESRSYRVLEGQEWEKEARMTREGVGKWVAVVEKLFLVGGKGENDEKEMPGWAKDWRGDAFARLHALLSSHLPPELALTLPSPQSENFRSTFLSSLSDGYVLIQAYNAVLLQSSKPWGFIPEEDIHPTLTATGGNYDFTPIGEEGKKDKEWTFRRVGNLTCFAAALRHRYQLPILMPSSTSTSSFLPKPAALPQPGKDRGERSTSAPPSTPKAASLRPSTPTSITSKSRDVLKIEFDPMIVAKKLEGWEEMLEEVVSNWVEGVVREINAVREARQKRGGMI</sequence>
<feature type="compositionally biased region" description="Polar residues" evidence="1">
    <location>
        <begin position="187"/>
        <end position="209"/>
    </location>
</feature>
<evidence type="ECO:0000256" key="1">
    <source>
        <dbReference type="SAM" id="MobiDB-lite"/>
    </source>
</evidence>
<feature type="compositionally biased region" description="Basic and acidic residues" evidence="1">
    <location>
        <begin position="76"/>
        <end position="94"/>
    </location>
</feature>
<organism evidence="2 3">
    <name type="scientific">Cryptococcus deuterogattii Ram5</name>
    <dbReference type="NCBI Taxonomy" id="1296110"/>
    <lineage>
        <taxon>Eukaryota</taxon>
        <taxon>Fungi</taxon>
        <taxon>Dikarya</taxon>
        <taxon>Basidiomycota</taxon>
        <taxon>Agaricomycotina</taxon>
        <taxon>Tremellomycetes</taxon>
        <taxon>Tremellales</taxon>
        <taxon>Cryptococcaceae</taxon>
        <taxon>Cryptococcus</taxon>
        <taxon>Cryptococcus gattii species complex</taxon>
    </lineage>
</organism>
<feature type="region of interest" description="Disordered" evidence="1">
    <location>
        <begin position="187"/>
        <end position="220"/>
    </location>
</feature>
<dbReference type="PANTHER" id="PTHR38702:SF1">
    <property type="entry name" value="CALPONIN-HOMOLOGY (CH) DOMAIN-CONTAINING PROTEIN"/>
    <property type="match status" value="1"/>
</dbReference>
<feature type="region of interest" description="Disordered" evidence="1">
    <location>
        <begin position="501"/>
        <end position="544"/>
    </location>
</feature>
<evidence type="ECO:0000313" key="3">
    <source>
        <dbReference type="Proteomes" id="UP000053392"/>
    </source>
</evidence>
<reference evidence="2 3" key="1">
    <citation type="submission" date="2015-01" db="EMBL/GenBank/DDBJ databases">
        <title>The Genome Sequence of Cryptococcus gattii Ram5.</title>
        <authorList>
            <consortium name="The Broad Institute Genomics Platform"/>
            <person name="Cuomo C."/>
            <person name="Litvintseva A."/>
            <person name="Chen Y."/>
            <person name="Heitman J."/>
            <person name="Sun S."/>
            <person name="Springer D."/>
            <person name="Dromer F."/>
            <person name="Young S."/>
            <person name="Zeng Q."/>
            <person name="Gargeya S."/>
            <person name="Abouelleil A."/>
            <person name="Alvarado L."/>
            <person name="Chapman S.B."/>
            <person name="Gainer-Dewar J."/>
            <person name="Goldberg J."/>
            <person name="Griggs A."/>
            <person name="Gujja S."/>
            <person name="Hansen M."/>
            <person name="Howarth C."/>
            <person name="Imamovic A."/>
            <person name="Larimer J."/>
            <person name="Murphy C."/>
            <person name="Naylor J."/>
            <person name="Pearson M."/>
            <person name="Priest M."/>
            <person name="Roberts A."/>
            <person name="Saif S."/>
            <person name="Shea T."/>
            <person name="Sykes S."/>
            <person name="Wortman J."/>
            <person name="Nusbaum C."/>
            <person name="Birren B."/>
        </authorList>
    </citation>
    <scope>NUCLEOTIDE SEQUENCE [LARGE SCALE GENOMIC DNA]</scope>
    <source>
        <strain evidence="2 3">Ram5</strain>
    </source>
</reference>
<dbReference type="AlphaFoldDB" id="A0A0D0TWT6"/>
<feature type="region of interest" description="Disordered" evidence="1">
    <location>
        <begin position="65"/>
        <end position="94"/>
    </location>
</feature>
<dbReference type="OrthoDB" id="2534759at2759"/>
<proteinExistence type="predicted"/>
<dbReference type="PANTHER" id="PTHR38702">
    <property type="entry name" value="CALPONIN-HOMOLOGY (CH) DOMAIN-CONTAINING PROTEIN"/>
    <property type="match status" value="1"/>
</dbReference>
<protein>
    <submittedName>
        <fullName evidence="2">Uncharacterized protein</fullName>
    </submittedName>
</protein>
<keyword evidence="3" id="KW-1185">Reference proteome</keyword>
<evidence type="ECO:0000313" key="2">
    <source>
        <dbReference type="EMBL" id="KIR40343.1"/>
    </source>
</evidence>
<gene>
    <name evidence="2" type="ORF">I313_03667</name>
</gene>
<dbReference type="Proteomes" id="UP000053392">
    <property type="component" value="Unassembled WGS sequence"/>
</dbReference>
<accession>A0A0D0TWT6</accession>
<feature type="region of interest" description="Disordered" evidence="1">
    <location>
        <begin position="1"/>
        <end position="23"/>
    </location>
</feature>
<name>A0A0D0TWT6_9TREE</name>
<dbReference type="EMBL" id="KN847903">
    <property type="protein sequence ID" value="KIR40343.1"/>
    <property type="molecule type" value="Genomic_DNA"/>
</dbReference>
<dbReference type="HOGENOM" id="CLU_013928_0_0_1"/>